<dbReference type="STRING" id="398578.Daci_3349"/>
<reference evidence="3" key="2">
    <citation type="submission" date="2007-11" db="EMBL/GenBank/DDBJ databases">
        <title>Complete sequence of Delftia acidovorans DSM 14801 / SPH-1.</title>
        <authorList>
            <person name="Copeland A."/>
            <person name="Lucas S."/>
            <person name="Lapidus A."/>
            <person name="Barry K."/>
            <person name="Glavina del Rio T."/>
            <person name="Dalin E."/>
            <person name="Tice H."/>
            <person name="Pitluck S."/>
            <person name="Lowry S."/>
            <person name="Clum A."/>
            <person name="Schmutz J."/>
            <person name="Larimer F."/>
            <person name="Land M."/>
            <person name="Hauser L."/>
            <person name="Kyrpides N."/>
            <person name="Kim E."/>
            <person name="Schleheck D."/>
            <person name="Richardson P."/>
        </authorList>
    </citation>
    <scope>NUCLEOTIDE SEQUENCE [LARGE SCALE GENOMIC DNA]</scope>
    <source>
        <strain evidence="3">DSM 14801 / SPH-1</strain>
    </source>
</reference>
<dbReference type="GO" id="GO:0006508">
    <property type="term" value="P:proteolysis"/>
    <property type="evidence" value="ECO:0007669"/>
    <property type="project" value="InterPro"/>
</dbReference>
<keyword evidence="3" id="KW-1185">Reference proteome</keyword>
<dbReference type="EMBL" id="CP000884">
    <property type="protein sequence ID" value="ABX35987.1"/>
    <property type="molecule type" value="Genomic_DNA"/>
</dbReference>
<dbReference type="GO" id="GO:0008236">
    <property type="term" value="F:serine-type peptidase activity"/>
    <property type="evidence" value="ECO:0007669"/>
    <property type="project" value="InterPro"/>
</dbReference>
<protein>
    <submittedName>
        <fullName evidence="2">Peptidase S41</fullName>
    </submittedName>
</protein>
<feature type="domain" description="Tail specific protease" evidence="1">
    <location>
        <begin position="310"/>
        <end position="516"/>
    </location>
</feature>
<dbReference type="HOGENOM" id="CLU_042250_0_0_4"/>
<dbReference type="AlphaFoldDB" id="A9BZS9"/>
<evidence type="ECO:0000259" key="1">
    <source>
        <dbReference type="Pfam" id="PF03572"/>
    </source>
</evidence>
<gene>
    <name evidence="2" type="ordered locus">Daci_3349</name>
</gene>
<proteinExistence type="predicted"/>
<dbReference type="InterPro" id="IPR029045">
    <property type="entry name" value="ClpP/crotonase-like_dom_sf"/>
</dbReference>
<reference evidence="2 3" key="1">
    <citation type="journal article" date="2004" name="Appl. Environ. Microbiol.">
        <title>Mineralization of individual congeners of linear alkylbenzenesulfonate by defined pairs of heterotrophic bacteria.</title>
        <authorList>
            <person name="Schleheck D."/>
            <person name="Knepper T.P."/>
            <person name="Fischer K."/>
            <person name="Cook A.M."/>
        </authorList>
    </citation>
    <scope>NUCLEOTIDE SEQUENCE [LARGE SCALE GENOMIC DNA]</scope>
    <source>
        <strain evidence="3">DSM 14801 / SPH-1</strain>
    </source>
</reference>
<organism evidence="2 3">
    <name type="scientific">Delftia acidovorans (strain DSM 14801 / SPH-1)</name>
    <dbReference type="NCBI Taxonomy" id="398578"/>
    <lineage>
        <taxon>Bacteria</taxon>
        <taxon>Pseudomonadati</taxon>
        <taxon>Pseudomonadota</taxon>
        <taxon>Betaproteobacteria</taxon>
        <taxon>Burkholderiales</taxon>
        <taxon>Comamonadaceae</taxon>
        <taxon>Delftia</taxon>
    </lineage>
</organism>
<name>A9BZS9_DELAS</name>
<dbReference type="KEGG" id="dac:Daci_3349"/>
<accession>A9BZS9</accession>
<dbReference type="eggNOG" id="COG0793">
    <property type="taxonomic scope" value="Bacteria"/>
</dbReference>
<dbReference type="SUPFAM" id="SSF52096">
    <property type="entry name" value="ClpP/crotonase"/>
    <property type="match status" value="1"/>
</dbReference>
<evidence type="ECO:0000313" key="3">
    <source>
        <dbReference type="Proteomes" id="UP000000784"/>
    </source>
</evidence>
<dbReference type="Pfam" id="PF03572">
    <property type="entry name" value="Peptidase_S41"/>
    <property type="match status" value="1"/>
</dbReference>
<dbReference type="Proteomes" id="UP000000784">
    <property type="component" value="Chromosome"/>
</dbReference>
<evidence type="ECO:0000313" key="2">
    <source>
        <dbReference type="EMBL" id="ABX35987.1"/>
    </source>
</evidence>
<dbReference type="Gene3D" id="3.90.226.10">
    <property type="entry name" value="2-enoyl-CoA Hydratase, Chain A, domain 1"/>
    <property type="match status" value="1"/>
</dbReference>
<dbReference type="InterPro" id="IPR005151">
    <property type="entry name" value="Tail-specific_protease"/>
</dbReference>
<sequence>MLVGKHGFRSFRYLFTAHPCTLPRFPRHAACSAAQKERETMDRRWIAGLSWLFIAWSCQAQDGGKADRPTPEQARQEAARWSHTAVADIQRMHQMIREAHPAVLDPGASAFHQWFSEGYDQAMALAGRAATEQQAFAALRFYTTGYRDGHLAIWRNHHAATPVRTTWAGWAVQRQAGRYRVSGRAAQWPIDTPQVGEQVLSCDGIPIDDLLTDKVAPFVNRLVHLEGTKSDLAWHLTRESPSAPLWEPLRLRQCTTRSAAGEIRSFNLAWQPLDDKDARALARPRAPRQGIKEVRPGVQWVQASNFMPSSEKAMAAFEKMLEGIRQAGDAQAVVLDVRGNGGGNSLLGYRILMALLTDAITAGATQHSHARAYWRVSAMALEAFEERRTQLLRTEGAGSLVYQFTQQMASLMGDAASRGEDFVEQPQVDETHKELQQDTAAARANPFKGKLVLVTDAQCQSACLDFVSAALQIPGIVHVGSMTGTDTQYTDVADKALSPTVTFRVPLKVWKNHGRQDKEGKPYLPQFVFDGDLADTAAVQAWVLDSILPTAGNIQLD</sequence>